<name>A0ABX0SJ08_9ACTN</name>
<reference evidence="1 2" key="1">
    <citation type="submission" date="2020-02" db="EMBL/GenBank/DDBJ databases">
        <title>Sequencing the genomes of 1000 actinobacteria strains.</title>
        <authorList>
            <person name="Klenk H.-P."/>
        </authorList>
    </citation>
    <scope>NUCLEOTIDE SEQUENCE [LARGE SCALE GENOMIC DNA]</scope>
    <source>
        <strain evidence="1 2">DSM 19609</strain>
    </source>
</reference>
<dbReference type="GO" id="GO:0004604">
    <property type="term" value="F:phosphoadenylyl-sulfate reductase (thioredoxin) activity"/>
    <property type="evidence" value="ECO:0007669"/>
    <property type="project" value="UniProtKB-EC"/>
</dbReference>
<evidence type="ECO:0000313" key="1">
    <source>
        <dbReference type="EMBL" id="NIH57293.1"/>
    </source>
</evidence>
<proteinExistence type="predicted"/>
<dbReference type="Proteomes" id="UP000749311">
    <property type="component" value="Unassembled WGS sequence"/>
</dbReference>
<dbReference type="EMBL" id="JAAMOZ010000001">
    <property type="protein sequence ID" value="NIH57293.1"/>
    <property type="molecule type" value="Genomic_DNA"/>
</dbReference>
<sequence length="256" mass="28780">MGLIDSPRFKPQDLAAWKKLERYDAAFSALPSWAGREERARKTIRDFASAGGCYASTSWGKDSTCVAFLVATSGVRLPLVYVRMRAWESPECLQVRDAFLARYGDAVDYHEYVVDGGIRWWQTAEASALKRRSGSHVGGQFSEPEGEFGARHITGIRAEESDIRDLVVRRWGEAGPNACRPIARWTAIDVFAFLHRHDLPIHPAYAMSFGGLMDRRWLRVSPIGGISAAHKKRADWESAYYPDIVRKTPEEIGDMS</sequence>
<comment type="caution">
    <text evidence="1">The sequence shown here is derived from an EMBL/GenBank/DDBJ whole genome shotgun (WGS) entry which is preliminary data.</text>
</comment>
<keyword evidence="1" id="KW-0560">Oxidoreductase</keyword>
<dbReference type="Gene3D" id="3.40.50.620">
    <property type="entry name" value="HUPs"/>
    <property type="match status" value="1"/>
</dbReference>
<keyword evidence="2" id="KW-1185">Reference proteome</keyword>
<dbReference type="InterPro" id="IPR014729">
    <property type="entry name" value="Rossmann-like_a/b/a_fold"/>
</dbReference>
<organism evidence="1 2">
    <name type="scientific">Brooklawnia cerclae</name>
    <dbReference type="NCBI Taxonomy" id="349934"/>
    <lineage>
        <taxon>Bacteria</taxon>
        <taxon>Bacillati</taxon>
        <taxon>Actinomycetota</taxon>
        <taxon>Actinomycetes</taxon>
        <taxon>Propionibacteriales</taxon>
        <taxon>Propionibacteriaceae</taxon>
        <taxon>Brooklawnia</taxon>
    </lineage>
</organism>
<gene>
    <name evidence="1" type="ORF">FB473_001938</name>
</gene>
<protein>
    <submittedName>
        <fullName evidence="1">Phosphoadenosine phosphosulfate reductase</fullName>
        <ecNumber evidence="1">1.8.4.8</ecNumber>
    </submittedName>
</protein>
<dbReference type="EC" id="1.8.4.8" evidence="1"/>
<evidence type="ECO:0000313" key="2">
    <source>
        <dbReference type="Proteomes" id="UP000749311"/>
    </source>
</evidence>
<dbReference type="RefSeq" id="WP_167166868.1">
    <property type="nucleotide sequence ID" value="NZ_BAAAOO010000010.1"/>
</dbReference>
<accession>A0ABX0SJ08</accession>
<dbReference type="SUPFAM" id="SSF52402">
    <property type="entry name" value="Adenine nucleotide alpha hydrolases-like"/>
    <property type="match status" value="1"/>
</dbReference>